<feature type="transmembrane region" description="Helical" evidence="1">
    <location>
        <begin position="45"/>
        <end position="71"/>
    </location>
</feature>
<keyword evidence="1" id="KW-0812">Transmembrane</keyword>
<dbReference type="AlphaFoldDB" id="A0A2N7IHJ8"/>
<evidence type="ECO:0008006" key="4">
    <source>
        <dbReference type="Google" id="ProtNLM"/>
    </source>
</evidence>
<evidence type="ECO:0000313" key="2">
    <source>
        <dbReference type="EMBL" id="PML56976.1"/>
    </source>
</evidence>
<accession>A0A2N7IHJ8</accession>
<dbReference type="EMBL" id="MCYL01000013">
    <property type="protein sequence ID" value="PML56976.1"/>
    <property type="molecule type" value="Genomic_DNA"/>
</dbReference>
<proteinExistence type="predicted"/>
<dbReference type="RefSeq" id="WP_102351827.1">
    <property type="nucleotide sequence ID" value="NZ_MCUS01000004.1"/>
</dbReference>
<dbReference type="Proteomes" id="UP000235746">
    <property type="component" value="Unassembled WGS sequence"/>
</dbReference>
<protein>
    <recommendedName>
        <fullName evidence="4">TM2 domain-containing protein</fullName>
    </recommendedName>
</protein>
<keyword evidence="1" id="KW-0472">Membrane</keyword>
<gene>
    <name evidence="2" type="ORF">BCT74_04885</name>
</gene>
<name>A0A2N7IHJ8_9VIBR</name>
<evidence type="ECO:0000256" key="1">
    <source>
        <dbReference type="SAM" id="Phobius"/>
    </source>
</evidence>
<comment type="caution">
    <text evidence="2">The sequence shown here is derived from an EMBL/GenBank/DDBJ whole genome shotgun (WGS) entry which is preliminary data.</text>
</comment>
<reference evidence="3" key="1">
    <citation type="submission" date="2016-07" db="EMBL/GenBank/DDBJ databases">
        <title>Nontailed viruses are major unrecognized killers of bacteria in the ocean.</title>
        <authorList>
            <person name="Kauffman K."/>
            <person name="Hussain F."/>
            <person name="Yang J."/>
            <person name="Arevalo P."/>
            <person name="Brown J."/>
            <person name="Cutler M."/>
            <person name="Kelly L."/>
            <person name="Polz M.F."/>
        </authorList>
    </citation>
    <scope>NUCLEOTIDE SEQUENCE [LARGE SCALE GENOMIC DNA]</scope>
    <source>
        <strain evidence="3">10N.261.51.B8</strain>
    </source>
</reference>
<organism evidence="2 3">
    <name type="scientific">Vibrio lentus</name>
    <dbReference type="NCBI Taxonomy" id="136468"/>
    <lineage>
        <taxon>Bacteria</taxon>
        <taxon>Pseudomonadati</taxon>
        <taxon>Pseudomonadota</taxon>
        <taxon>Gammaproteobacteria</taxon>
        <taxon>Vibrionales</taxon>
        <taxon>Vibrionaceae</taxon>
        <taxon>Vibrio</taxon>
    </lineage>
</organism>
<evidence type="ECO:0000313" key="3">
    <source>
        <dbReference type="Proteomes" id="UP000235746"/>
    </source>
</evidence>
<sequence>MNDAIQQARIQNKMKNPMIALLLGFVIPGGAQMYAGSVMWGVVNLILIVVCAITVIASPVSFILWIVSLFLGYKGTKAYNDSVLDKAESAES</sequence>
<keyword evidence="1" id="KW-1133">Transmembrane helix</keyword>